<accession>A0A7Y9IYI1</accession>
<feature type="domain" description="Nitroreductase" evidence="3">
    <location>
        <begin position="19"/>
        <end position="60"/>
    </location>
</feature>
<comment type="caution">
    <text evidence="4">The sequence shown here is derived from an EMBL/GenBank/DDBJ whole genome shotgun (WGS) entry which is preliminary data.</text>
</comment>
<evidence type="ECO:0000313" key="5">
    <source>
        <dbReference type="Proteomes" id="UP000542125"/>
    </source>
</evidence>
<comment type="similarity">
    <text evidence="1">Belongs to the nitroreductase family.</text>
</comment>
<gene>
    <name evidence="4" type="ORF">FHW18_004773</name>
</gene>
<keyword evidence="5" id="KW-1185">Reference proteome</keyword>
<dbReference type="PANTHER" id="PTHR43673">
    <property type="entry name" value="NAD(P)H NITROREDUCTASE YDGI-RELATED"/>
    <property type="match status" value="1"/>
</dbReference>
<sequence length="198" mass="21639">MSIPNSRQADFPVDPQFVARWSPRAFSGEPIAEGTLLTFLEAARWAPSAFNSQPWRFLYARRGTSDWDLYLGLVNDFNRAWAQSASAIVFILSQTRFTPPGKTEDQDLATHAFDAGAAWAHLALQASLSGWSTHGIAGIERDKIRATLDVPPAYAIQAGVVIGKPGDIAQLSESLRQRETPSPRQPLSALAFAGKFRG</sequence>
<dbReference type="PANTHER" id="PTHR43673:SF10">
    <property type="entry name" value="NADH DEHYDROGENASE_NAD(P)H NITROREDUCTASE XCC3605-RELATED"/>
    <property type="match status" value="1"/>
</dbReference>
<proteinExistence type="inferred from homology"/>
<reference evidence="4 5" key="1">
    <citation type="submission" date="2020-07" db="EMBL/GenBank/DDBJ databases">
        <title>Genomic Encyclopedia of Type Strains, Phase IV (KMG-V): Genome sequencing to study the core and pangenomes of soil and plant-associated prokaryotes.</title>
        <authorList>
            <person name="Whitman W."/>
        </authorList>
    </citation>
    <scope>NUCLEOTIDE SEQUENCE [LARGE SCALE GENOMIC DNA]</scope>
    <source>
        <strain evidence="4 5">SAS40</strain>
    </source>
</reference>
<dbReference type="GO" id="GO:0016491">
    <property type="term" value="F:oxidoreductase activity"/>
    <property type="evidence" value="ECO:0007669"/>
    <property type="project" value="UniProtKB-KW"/>
</dbReference>
<dbReference type="RefSeq" id="WP_179589413.1">
    <property type="nucleotide sequence ID" value="NZ_JACBYR010000002.1"/>
</dbReference>
<dbReference type="InterPro" id="IPR029479">
    <property type="entry name" value="Nitroreductase"/>
</dbReference>
<evidence type="ECO:0000256" key="1">
    <source>
        <dbReference type="ARBA" id="ARBA00007118"/>
    </source>
</evidence>
<evidence type="ECO:0000259" key="3">
    <source>
        <dbReference type="Pfam" id="PF00881"/>
    </source>
</evidence>
<dbReference type="AlphaFoldDB" id="A0A7Y9IYI1"/>
<dbReference type="EMBL" id="JACBYR010000002">
    <property type="protein sequence ID" value="NYE85466.1"/>
    <property type="molecule type" value="Genomic_DNA"/>
</dbReference>
<name>A0A7Y9IYI1_9BURK</name>
<dbReference type="Proteomes" id="UP000542125">
    <property type="component" value="Unassembled WGS sequence"/>
</dbReference>
<evidence type="ECO:0000256" key="2">
    <source>
        <dbReference type="ARBA" id="ARBA00023002"/>
    </source>
</evidence>
<keyword evidence="2" id="KW-0560">Oxidoreductase</keyword>
<organism evidence="4 5">
    <name type="scientific">Pigmentiphaga litoralis</name>
    <dbReference type="NCBI Taxonomy" id="516702"/>
    <lineage>
        <taxon>Bacteria</taxon>
        <taxon>Pseudomonadati</taxon>
        <taxon>Pseudomonadota</taxon>
        <taxon>Betaproteobacteria</taxon>
        <taxon>Burkholderiales</taxon>
        <taxon>Alcaligenaceae</taxon>
        <taxon>Pigmentiphaga</taxon>
    </lineage>
</organism>
<dbReference type="InterPro" id="IPR000415">
    <property type="entry name" value="Nitroreductase-like"/>
</dbReference>
<protein>
    <submittedName>
        <fullName evidence="4">Nitroreductase</fullName>
    </submittedName>
</protein>
<dbReference type="Pfam" id="PF00881">
    <property type="entry name" value="Nitroreductase"/>
    <property type="match status" value="1"/>
</dbReference>
<evidence type="ECO:0000313" key="4">
    <source>
        <dbReference type="EMBL" id="NYE85466.1"/>
    </source>
</evidence>
<dbReference type="Gene3D" id="3.40.109.10">
    <property type="entry name" value="NADH Oxidase"/>
    <property type="match status" value="1"/>
</dbReference>
<dbReference type="SUPFAM" id="SSF55469">
    <property type="entry name" value="FMN-dependent nitroreductase-like"/>
    <property type="match status" value="1"/>
</dbReference>
<dbReference type="CDD" id="cd02138">
    <property type="entry name" value="TdsD-like"/>
    <property type="match status" value="1"/>
</dbReference>